<dbReference type="Gramene" id="TuG1812G0200002415.01.T01">
    <property type="protein sequence ID" value="TuG1812G0200002415.01.T01"/>
    <property type="gene ID" value="TuG1812G0200002415.01"/>
</dbReference>
<dbReference type="Proteomes" id="UP000015106">
    <property type="component" value="Chromosome 2"/>
</dbReference>
<evidence type="ECO:0000256" key="1">
    <source>
        <dbReference type="SAM" id="MobiDB-lite"/>
    </source>
</evidence>
<organism evidence="2 3">
    <name type="scientific">Triticum urartu</name>
    <name type="common">Red wild einkorn</name>
    <name type="synonym">Crithodium urartu</name>
    <dbReference type="NCBI Taxonomy" id="4572"/>
    <lineage>
        <taxon>Eukaryota</taxon>
        <taxon>Viridiplantae</taxon>
        <taxon>Streptophyta</taxon>
        <taxon>Embryophyta</taxon>
        <taxon>Tracheophyta</taxon>
        <taxon>Spermatophyta</taxon>
        <taxon>Magnoliopsida</taxon>
        <taxon>Liliopsida</taxon>
        <taxon>Poales</taxon>
        <taxon>Poaceae</taxon>
        <taxon>BOP clade</taxon>
        <taxon>Pooideae</taxon>
        <taxon>Triticodae</taxon>
        <taxon>Triticeae</taxon>
        <taxon>Triticinae</taxon>
        <taxon>Triticum</taxon>
    </lineage>
</organism>
<sequence length="108" mass="12252">SSQSSRLERKRRSGRERRRCRRRQGRTRRRRGDGEGDLSPPLKTGCCAILLPRPHSPQVSSRSATLFFHPRRELGGRTNLLRWPSPTFLCRPASPPHSRSKTPLGAAS</sequence>
<dbReference type="Gramene" id="TuG1812G0200002415.01.T03">
    <property type="protein sequence ID" value="TuG1812G0200002415.01.T03"/>
    <property type="gene ID" value="TuG1812G0200002415.01"/>
</dbReference>
<reference evidence="2" key="2">
    <citation type="submission" date="2018-03" db="EMBL/GenBank/DDBJ databases">
        <title>The Triticum urartu genome reveals the dynamic nature of wheat genome evolution.</title>
        <authorList>
            <person name="Ling H."/>
            <person name="Ma B."/>
            <person name="Shi X."/>
            <person name="Liu H."/>
            <person name="Dong L."/>
            <person name="Sun H."/>
            <person name="Cao Y."/>
            <person name="Gao Q."/>
            <person name="Zheng S."/>
            <person name="Li Y."/>
            <person name="Yu Y."/>
            <person name="Du H."/>
            <person name="Qi M."/>
            <person name="Li Y."/>
            <person name="Yu H."/>
            <person name="Cui Y."/>
            <person name="Wang N."/>
            <person name="Chen C."/>
            <person name="Wu H."/>
            <person name="Zhao Y."/>
            <person name="Zhang J."/>
            <person name="Li Y."/>
            <person name="Zhou W."/>
            <person name="Zhang B."/>
            <person name="Hu W."/>
            <person name="Eijk M."/>
            <person name="Tang J."/>
            <person name="Witsenboer H."/>
            <person name="Zhao S."/>
            <person name="Li Z."/>
            <person name="Zhang A."/>
            <person name="Wang D."/>
            <person name="Liang C."/>
        </authorList>
    </citation>
    <scope>NUCLEOTIDE SEQUENCE [LARGE SCALE GENOMIC DNA]</scope>
    <source>
        <strain evidence="2">cv. G1812</strain>
    </source>
</reference>
<dbReference type="EnsemblPlants" id="TuG1812G0200002415.01.T03">
    <property type="protein sequence ID" value="TuG1812G0200002415.01.T03"/>
    <property type="gene ID" value="TuG1812G0200002415.01"/>
</dbReference>
<dbReference type="Gramene" id="TuG1812G0200002415.01.T02">
    <property type="protein sequence ID" value="TuG1812G0200002415.01.T02"/>
    <property type="gene ID" value="TuG1812G0200002415.01"/>
</dbReference>
<proteinExistence type="predicted"/>
<feature type="compositionally biased region" description="Basic residues" evidence="1">
    <location>
        <begin position="8"/>
        <end position="31"/>
    </location>
</feature>
<reference evidence="2" key="3">
    <citation type="submission" date="2022-06" db="UniProtKB">
        <authorList>
            <consortium name="EnsemblPlants"/>
        </authorList>
    </citation>
    <scope>IDENTIFICATION</scope>
</reference>
<reference evidence="3" key="1">
    <citation type="journal article" date="2013" name="Nature">
        <title>Draft genome of the wheat A-genome progenitor Triticum urartu.</title>
        <authorList>
            <person name="Ling H.Q."/>
            <person name="Zhao S."/>
            <person name="Liu D."/>
            <person name="Wang J."/>
            <person name="Sun H."/>
            <person name="Zhang C."/>
            <person name="Fan H."/>
            <person name="Li D."/>
            <person name="Dong L."/>
            <person name="Tao Y."/>
            <person name="Gao C."/>
            <person name="Wu H."/>
            <person name="Li Y."/>
            <person name="Cui Y."/>
            <person name="Guo X."/>
            <person name="Zheng S."/>
            <person name="Wang B."/>
            <person name="Yu K."/>
            <person name="Liang Q."/>
            <person name="Yang W."/>
            <person name="Lou X."/>
            <person name="Chen J."/>
            <person name="Feng M."/>
            <person name="Jian J."/>
            <person name="Zhang X."/>
            <person name="Luo G."/>
            <person name="Jiang Y."/>
            <person name="Liu J."/>
            <person name="Wang Z."/>
            <person name="Sha Y."/>
            <person name="Zhang B."/>
            <person name="Wu H."/>
            <person name="Tang D."/>
            <person name="Shen Q."/>
            <person name="Xue P."/>
            <person name="Zou S."/>
            <person name="Wang X."/>
            <person name="Liu X."/>
            <person name="Wang F."/>
            <person name="Yang Y."/>
            <person name="An X."/>
            <person name="Dong Z."/>
            <person name="Zhang K."/>
            <person name="Zhang X."/>
            <person name="Luo M.C."/>
            <person name="Dvorak J."/>
            <person name="Tong Y."/>
            <person name="Wang J."/>
            <person name="Yang H."/>
            <person name="Li Z."/>
            <person name="Wang D."/>
            <person name="Zhang A."/>
            <person name="Wang J."/>
        </authorList>
    </citation>
    <scope>NUCLEOTIDE SEQUENCE</scope>
    <source>
        <strain evidence="3">cv. G1812</strain>
    </source>
</reference>
<protein>
    <submittedName>
        <fullName evidence="2">Uncharacterized protein</fullName>
    </submittedName>
</protein>
<name>A0A8R7PD34_TRIUA</name>
<accession>A0A8R7PD34</accession>
<feature type="region of interest" description="Disordered" evidence="1">
    <location>
        <begin position="1"/>
        <end position="43"/>
    </location>
</feature>
<keyword evidence="3" id="KW-1185">Reference proteome</keyword>
<evidence type="ECO:0000313" key="2">
    <source>
        <dbReference type="EnsemblPlants" id="TuG1812G0200002415.01.T03"/>
    </source>
</evidence>
<dbReference type="AlphaFoldDB" id="A0A8R7PD34"/>
<evidence type="ECO:0000313" key="3">
    <source>
        <dbReference type="Proteomes" id="UP000015106"/>
    </source>
</evidence>
<dbReference type="EnsemblPlants" id="TuG1812G0200002415.01.T01">
    <property type="protein sequence ID" value="TuG1812G0200002415.01.T01"/>
    <property type="gene ID" value="TuG1812G0200002415.01"/>
</dbReference>
<dbReference type="EnsemblPlants" id="TuG1812G0200002415.01.T02">
    <property type="protein sequence ID" value="TuG1812G0200002415.01.T02"/>
    <property type="gene ID" value="TuG1812G0200002415.01"/>
</dbReference>